<proteinExistence type="predicted"/>
<evidence type="ECO:0000313" key="2">
    <source>
        <dbReference type="Proteomes" id="UP000805193"/>
    </source>
</evidence>
<dbReference type="Proteomes" id="UP000805193">
    <property type="component" value="Unassembled WGS sequence"/>
</dbReference>
<accession>A0AC60NZD0</accession>
<gene>
    <name evidence="1" type="ORF">HPB47_010448</name>
</gene>
<name>A0AC60NZD0_IXOPE</name>
<organism evidence="1 2">
    <name type="scientific">Ixodes persulcatus</name>
    <name type="common">Taiga tick</name>
    <dbReference type="NCBI Taxonomy" id="34615"/>
    <lineage>
        <taxon>Eukaryota</taxon>
        <taxon>Metazoa</taxon>
        <taxon>Ecdysozoa</taxon>
        <taxon>Arthropoda</taxon>
        <taxon>Chelicerata</taxon>
        <taxon>Arachnida</taxon>
        <taxon>Acari</taxon>
        <taxon>Parasitiformes</taxon>
        <taxon>Ixodida</taxon>
        <taxon>Ixodoidea</taxon>
        <taxon>Ixodidae</taxon>
        <taxon>Ixodinae</taxon>
        <taxon>Ixodes</taxon>
    </lineage>
</organism>
<comment type="caution">
    <text evidence="1">The sequence shown here is derived from an EMBL/GenBank/DDBJ whole genome shotgun (WGS) entry which is preliminary data.</text>
</comment>
<protein>
    <submittedName>
        <fullName evidence="1">Uncharacterized protein</fullName>
    </submittedName>
</protein>
<reference evidence="1 2" key="1">
    <citation type="journal article" date="2020" name="Cell">
        <title>Large-Scale Comparative Analyses of Tick Genomes Elucidate Their Genetic Diversity and Vector Capacities.</title>
        <authorList>
            <consortium name="Tick Genome and Microbiome Consortium (TIGMIC)"/>
            <person name="Jia N."/>
            <person name="Wang J."/>
            <person name="Shi W."/>
            <person name="Du L."/>
            <person name="Sun Y."/>
            <person name="Zhan W."/>
            <person name="Jiang J.F."/>
            <person name="Wang Q."/>
            <person name="Zhang B."/>
            <person name="Ji P."/>
            <person name="Bell-Sakyi L."/>
            <person name="Cui X.M."/>
            <person name="Yuan T.T."/>
            <person name="Jiang B.G."/>
            <person name="Yang W.F."/>
            <person name="Lam T.T."/>
            <person name="Chang Q.C."/>
            <person name="Ding S.J."/>
            <person name="Wang X.J."/>
            <person name="Zhu J.G."/>
            <person name="Ruan X.D."/>
            <person name="Zhao L."/>
            <person name="Wei J.T."/>
            <person name="Ye R.Z."/>
            <person name="Que T.C."/>
            <person name="Du C.H."/>
            <person name="Zhou Y.H."/>
            <person name="Cheng J.X."/>
            <person name="Dai P.F."/>
            <person name="Guo W.B."/>
            <person name="Han X.H."/>
            <person name="Huang E.J."/>
            <person name="Li L.F."/>
            <person name="Wei W."/>
            <person name="Gao Y.C."/>
            <person name="Liu J.Z."/>
            <person name="Shao H.Z."/>
            <person name="Wang X."/>
            <person name="Wang C.C."/>
            <person name="Yang T.C."/>
            <person name="Huo Q.B."/>
            <person name="Li W."/>
            <person name="Chen H.Y."/>
            <person name="Chen S.E."/>
            <person name="Zhou L.G."/>
            <person name="Ni X.B."/>
            <person name="Tian J.H."/>
            <person name="Sheng Y."/>
            <person name="Liu T."/>
            <person name="Pan Y.S."/>
            <person name="Xia L.Y."/>
            <person name="Li J."/>
            <person name="Zhao F."/>
            <person name="Cao W.C."/>
        </authorList>
    </citation>
    <scope>NUCLEOTIDE SEQUENCE [LARGE SCALE GENOMIC DNA]</scope>
    <source>
        <strain evidence="1">Iper-2018</strain>
    </source>
</reference>
<keyword evidence="2" id="KW-1185">Reference proteome</keyword>
<dbReference type="EMBL" id="JABSTQ010011348">
    <property type="protein sequence ID" value="KAG0412437.1"/>
    <property type="molecule type" value="Genomic_DNA"/>
</dbReference>
<sequence>MTSGFSLLLLLLSAAMLTVSCAAQRRRMDPRDRGEPEMVTHEQRTTRERSTSHGVPGMDMDMDMDADMPSTKVVSTEHRRVVVPGSDRQYGRRGRGGSSYLTLVPLEQPNFFGLVF</sequence>
<evidence type="ECO:0000313" key="1">
    <source>
        <dbReference type="EMBL" id="KAG0412437.1"/>
    </source>
</evidence>